<evidence type="ECO:0000313" key="3">
    <source>
        <dbReference type="Proteomes" id="UP001218788"/>
    </source>
</evidence>
<accession>A0ABT5L6F5</accession>
<reference evidence="2 3" key="1">
    <citation type="submission" date="2022-10" db="EMBL/GenBank/DDBJ databases">
        <title>Alteromonas sp. chi3 Genome sequencing.</title>
        <authorList>
            <person name="Park S."/>
        </authorList>
    </citation>
    <scope>NUCLEOTIDE SEQUENCE [LARGE SCALE GENOMIC DNA]</scope>
    <source>
        <strain evidence="3">chi3</strain>
    </source>
</reference>
<dbReference type="Proteomes" id="UP001218788">
    <property type="component" value="Unassembled WGS sequence"/>
</dbReference>
<evidence type="ECO:0000313" key="2">
    <source>
        <dbReference type="EMBL" id="MDC8831338.1"/>
    </source>
</evidence>
<dbReference type="RefSeq" id="WP_273640577.1">
    <property type="nucleotide sequence ID" value="NZ_JAQQXP010000001.1"/>
</dbReference>
<keyword evidence="1" id="KW-0472">Membrane</keyword>
<keyword evidence="3" id="KW-1185">Reference proteome</keyword>
<comment type="caution">
    <text evidence="2">The sequence shown here is derived from an EMBL/GenBank/DDBJ whole genome shotgun (WGS) entry which is preliminary data.</text>
</comment>
<proteinExistence type="predicted"/>
<dbReference type="EMBL" id="JAQQXP010000001">
    <property type="protein sequence ID" value="MDC8831338.1"/>
    <property type="molecule type" value="Genomic_DNA"/>
</dbReference>
<organism evidence="2 3">
    <name type="scientific">Alteromonas gilva</name>
    <dbReference type="NCBI Taxonomy" id="2987522"/>
    <lineage>
        <taxon>Bacteria</taxon>
        <taxon>Pseudomonadati</taxon>
        <taxon>Pseudomonadota</taxon>
        <taxon>Gammaproteobacteria</taxon>
        <taxon>Alteromonadales</taxon>
        <taxon>Alteromonadaceae</taxon>
        <taxon>Alteromonas/Salinimonas group</taxon>
        <taxon>Alteromonas</taxon>
    </lineage>
</organism>
<sequence length="85" mass="9706">MICSLNKIGFCSGRCRNNVHLECHDLPDLNTRNQTANNMRHLAKWFQSIPNKERRGVVTLMIICSAIMIFALGIEVGEFLGKLFR</sequence>
<keyword evidence="1" id="KW-0812">Transmembrane</keyword>
<evidence type="ECO:0000256" key="1">
    <source>
        <dbReference type="SAM" id="Phobius"/>
    </source>
</evidence>
<name>A0ABT5L6F5_9ALTE</name>
<feature type="transmembrane region" description="Helical" evidence="1">
    <location>
        <begin position="56"/>
        <end position="74"/>
    </location>
</feature>
<protein>
    <submittedName>
        <fullName evidence="2">Uncharacterized protein</fullName>
    </submittedName>
</protein>
<gene>
    <name evidence="2" type="ORF">OIK42_11260</name>
</gene>
<keyword evidence="1" id="KW-1133">Transmembrane helix</keyword>